<dbReference type="Gene3D" id="3.40.50.300">
    <property type="entry name" value="P-loop containing nucleotide triphosphate hydrolases"/>
    <property type="match status" value="1"/>
</dbReference>
<dbReference type="Proteomes" id="UP000092154">
    <property type="component" value="Unassembled WGS sequence"/>
</dbReference>
<evidence type="ECO:0000313" key="2">
    <source>
        <dbReference type="EMBL" id="OAX42503.1"/>
    </source>
</evidence>
<gene>
    <name evidence="2" type="ORF">K503DRAFT_348026</name>
</gene>
<proteinExistence type="predicted"/>
<sequence length="185" mass="20900">MPVVVGNFISRHVYGNQLKTVHNNNNKTACRFLDVKKGQEKKSGHSWVNESEITVIIHLARLYHKYGRQYRVITPYDAQRSAIERQLELAGLPWEDKCFNVDSFQGNEEDYIIVSLVRSQGVGFLKNVRRTNVMLTRCKTSMIICTSRNFVTAGKAVNTLVGKLAAVMGSEGWLDSRDIARGVLP</sequence>
<keyword evidence="3" id="KW-1185">Reference proteome</keyword>
<dbReference type="CDD" id="cd18808">
    <property type="entry name" value="SF1_C_Upf1"/>
    <property type="match status" value="1"/>
</dbReference>
<dbReference type="AlphaFoldDB" id="A0A1B7NCA5"/>
<dbReference type="STRING" id="1314800.A0A1B7NCA5"/>
<name>A0A1B7NCA5_9AGAM</name>
<dbReference type="SUPFAM" id="SSF52540">
    <property type="entry name" value="P-loop containing nucleoside triphosphate hydrolases"/>
    <property type="match status" value="1"/>
</dbReference>
<dbReference type="OrthoDB" id="6513042at2759"/>
<dbReference type="Pfam" id="PF13087">
    <property type="entry name" value="AAA_12"/>
    <property type="match status" value="1"/>
</dbReference>
<accession>A0A1B7NCA5</accession>
<feature type="domain" description="DNA2/NAM7 helicase-like C-terminal" evidence="1">
    <location>
        <begin position="7"/>
        <end position="147"/>
    </location>
</feature>
<reference evidence="2 3" key="1">
    <citation type="submission" date="2016-06" db="EMBL/GenBank/DDBJ databases">
        <title>Comparative genomics of the ectomycorrhizal sister species Rhizopogon vinicolor and Rhizopogon vesiculosus (Basidiomycota: Boletales) reveals a divergence of the mating type B locus.</title>
        <authorList>
            <consortium name="DOE Joint Genome Institute"/>
            <person name="Mujic A.B."/>
            <person name="Kuo A."/>
            <person name="Tritt A."/>
            <person name="Lipzen A."/>
            <person name="Chen C."/>
            <person name="Johnson J."/>
            <person name="Sharma A."/>
            <person name="Barry K."/>
            <person name="Grigoriev I.V."/>
            <person name="Spatafora J.W."/>
        </authorList>
    </citation>
    <scope>NUCLEOTIDE SEQUENCE [LARGE SCALE GENOMIC DNA]</scope>
    <source>
        <strain evidence="2 3">AM-OR11-026</strain>
    </source>
</reference>
<dbReference type="InterPro" id="IPR041679">
    <property type="entry name" value="DNA2/NAM7-like_C"/>
</dbReference>
<evidence type="ECO:0000313" key="3">
    <source>
        <dbReference type="Proteomes" id="UP000092154"/>
    </source>
</evidence>
<dbReference type="InParanoid" id="A0A1B7NCA5"/>
<protein>
    <recommendedName>
        <fullName evidence="1">DNA2/NAM7 helicase-like C-terminal domain-containing protein</fullName>
    </recommendedName>
</protein>
<dbReference type="InterPro" id="IPR047187">
    <property type="entry name" value="SF1_C_Upf1"/>
</dbReference>
<dbReference type="PANTHER" id="PTHR10887:SF495">
    <property type="entry name" value="HELICASE SENATAXIN ISOFORM X1-RELATED"/>
    <property type="match status" value="1"/>
</dbReference>
<dbReference type="EMBL" id="KV448156">
    <property type="protein sequence ID" value="OAX42503.1"/>
    <property type="molecule type" value="Genomic_DNA"/>
</dbReference>
<organism evidence="2 3">
    <name type="scientific">Rhizopogon vinicolor AM-OR11-026</name>
    <dbReference type="NCBI Taxonomy" id="1314800"/>
    <lineage>
        <taxon>Eukaryota</taxon>
        <taxon>Fungi</taxon>
        <taxon>Dikarya</taxon>
        <taxon>Basidiomycota</taxon>
        <taxon>Agaricomycotina</taxon>
        <taxon>Agaricomycetes</taxon>
        <taxon>Agaricomycetidae</taxon>
        <taxon>Boletales</taxon>
        <taxon>Suillineae</taxon>
        <taxon>Rhizopogonaceae</taxon>
        <taxon>Rhizopogon</taxon>
    </lineage>
</organism>
<evidence type="ECO:0000259" key="1">
    <source>
        <dbReference type="Pfam" id="PF13087"/>
    </source>
</evidence>
<dbReference type="PANTHER" id="PTHR10887">
    <property type="entry name" value="DNA2/NAM7 HELICASE FAMILY"/>
    <property type="match status" value="1"/>
</dbReference>
<dbReference type="InterPro" id="IPR027417">
    <property type="entry name" value="P-loop_NTPase"/>
</dbReference>
<dbReference type="InterPro" id="IPR045055">
    <property type="entry name" value="DNA2/NAM7-like"/>
</dbReference>